<comment type="caution">
    <text evidence="2">The sequence shown here is derived from an EMBL/GenBank/DDBJ whole genome shotgun (WGS) entry which is preliminary data.</text>
</comment>
<evidence type="ECO:0000313" key="3">
    <source>
        <dbReference type="Proteomes" id="UP001165190"/>
    </source>
</evidence>
<dbReference type="GO" id="GO:0016747">
    <property type="term" value="F:acyltransferase activity, transferring groups other than amino-acyl groups"/>
    <property type="evidence" value="ECO:0007669"/>
    <property type="project" value="TreeGrafter"/>
</dbReference>
<dbReference type="Pfam" id="PF02458">
    <property type="entry name" value="Transferase"/>
    <property type="match status" value="1"/>
</dbReference>
<proteinExistence type="inferred from homology"/>
<dbReference type="EMBL" id="BSYR01000061">
    <property type="protein sequence ID" value="GMJ11121.1"/>
    <property type="molecule type" value="Genomic_DNA"/>
</dbReference>
<keyword evidence="2" id="KW-0012">Acyltransferase</keyword>
<dbReference type="AlphaFoldDB" id="A0A9W7J9B9"/>
<keyword evidence="2" id="KW-0808">Transferase</keyword>
<keyword evidence="3" id="KW-1185">Reference proteome</keyword>
<sequence length="474" mass="51651">MAATAKKQVDGNYPTVRVTKTVTVHPKSLHPHQIICLSNLDRQCPMLMHVVFFYKASFAYRDLSLDSVFNSLKSGLEETLSTWYPAAGRLSLNQGDGKLNLWCNNGGAVLVAAVTSAEIVELGDLSQYNEFFEYLAYKPAFQGNLSDMPLLVAQVTRFGCGGYSIGIGTSHSLFDGPATYDFLRAWASNSAILKEKSSPQLYKPVHERGSLLVSNRQGLTKLPESGSSATSAAAIDHLYQLIKQAMAGQTQTFGGSRNLPNMGNSNLVLRTFHLSGAMIESLKSKVFGDRRGSFSCSSFELVAAHLWKARTKALGARKGAMVCLQFAVDIRNKMVPPLPKGFSGNAFVLASVALTAEELENGSHEATVEKIKTAKNSICDEYVIAYNKALDGGAQGSLPPINELTLVSDWTRMPLHNIDFLHGDAAYVSPLLSPMPQVAYFMQNPNDLRGIDVRIGLPPQSLNAFSHYFLTNLQ</sequence>
<evidence type="ECO:0000256" key="1">
    <source>
        <dbReference type="ARBA" id="ARBA00009861"/>
    </source>
</evidence>
<dbReference type="InterPro" id="IPR050317">
    <property type="entry name" value="Plant_Fungal_Acyltransferase"/>
</dbReference>
<reference evidence="2" key="1">
    <citation type="submission" date="2023-05" db="EMBL/GenBank/DDBJ databases">
        <title>Genome and transcriptome analyses reveal genes involved in the formation of fine ridges on petal epidermal cells in Hibiscus trionum.</title>
        <authorList>
            <person name="Koshimizu S."/>
            <person name="Masuda S."/>
            <person name="Ishii T."/>
            <person name="Shirasu K."/>
            <person name="Hoshino A."/>
            <person name="Arita M."/>
        </authorList>
    </citation>
    <scope>NUCLEOTIDE SEQUENCE</scope>
    <source>
        <strain evidence="2">Hamamatsu line</strain>
    </source>
</reference>
<organism evidence="2 3">
    <name type="scientific">Hibiscus trionum</name>
    <name type="common">Flower of an hour</name>
    <dbReference type="NCBI Taxonomy" id="183268"/>
    <lineage>
        <taxon>Eukaryota</taxon>
        <taxon>Viridiplantae</taxon>
        <taxon>Streptophyta</taxon>
        <taxon>Embryophyta</taxon>
        <taxon>Tracheophyta</taxon>
        <taxon>Spermatophyta</taxon>
        <taxon>Magnoliopsida</taxon>
        <taxon>eudicotyledons</taxon>
        <taxon>Gunneridae</taxon>
        <taxon>Pentapetalae</taxon>
        <taxon>rosids</taxon>
        <taxon>malvids</taxon>
        <taxon>Malvales</taxon>
        <taxon>Malvaceae</taxon>
        <taxon>Malvoideae</taxon>
        <taxon>Hibiscus</taxon>
    </lineage>
</organism>
<protein>
    <submittedName>
        <fullName evidence="2">BR-related AcylTransferase1, PIZZA</fullName>
    </submittedName>
</protein>
<dbReference type="PANTHER" id="PTHR31642">
    <property type="entry name" value="TRICHOTHECENE 3-O-ACETYLTRANSFERASE"/>
    <property type="match status" value="1"/>
</dbReference>
<dbReference type="Proteomes" id="UP001165190">
    <property type="component" value="Unassembled WGS sequence"/>
</dbReference>
<name>A0A9W7J9B9_HIBTR</name>
<comment type="similarity">
    <text evidence="1">Belongs to the plant acyltransferase family.</text>
</comment>
<evidence type="ECO:0000313" key="2">
    <source>
        <dbReference type="EMBL" id="GMJ11121.1"/>
    </source>
</evidence>
<dbReference type="PANTHER" id="PTHR31642:SF145">
    <property type="entry name" value="BRASSINOSTEROID-RELATED ACYLTRANSFERASE 1"/>
    <property type="match status" value="1"/>
</dbReference>
<accession>A0A9W7J9B9</accession>
<dbReference type="OrthoDB" id="671439at2759"/>
<dbReference type="Gene3D" id="3.30.559.10">
    <property type="entry name" value="Chloramphenicol acetyltransferase-like domain"/>
    <property type="match status" value="2"/>
</dbReference>
<gene>
    <name evidence="2" type="ORF">HRI_004781300</name>
</gene>
<dbReference type="InterPro" id="IPR023213">
    <property type="entry name" value="CAT-like_dom_sf"/>
</dbReference>